<dbReference type="STRING" id="1122170.GCA_000701265_02955"/>
<evidence type="ECO:0000313" key="4">
    <source>
        <dbReference type="Proteomes" id="UP000255297"/>
    </source>
</evidence>
<dbReference type="Proteomes" id="UP000255297">
    <property type="component" value="Unassembled WGS sequence"/>
</dbReference>
<accession>A0A378LU58</accession>
<evidence type="ECO:0000313" key="3">
    <source>
        <dbReference type="EMBL" id="STY31046.1"/>
    </source>
</evidence>
<dbReference type="RefSeq" id="WP_031563976.1">
    <property type="nucleotide sequence ID" value="NZ_CAAAIS010000009.1"/>
</dbReference>
<organism evidence="3 4">
    <name type="scientific">Legionella wadsworthii</name>
    <dbReference type="NCBI Taxonomy" id="28088"/>
    <lineage>
        <taxon>Bacteria</taxon>
        <taxon>Pseudomonadati</taxon>
        <taxon>Pseudomonadota</taxon>
        <taxon>Gammaproteobacteria</taxon>
        <taxon>Legionellales</taxon>
        <taxon>Legionellaceae</taxon>
        <taxon>Legionella</taxon>
    </lineage>
</organism>
<feature type="region of interest" description="Disordered" evidence="1">
    <location>
        <begin position="31"/>
        <end position="61"/>
    </location>
</feature>
<gene>
    <name evidence="3" type="ORF">NCTC11532_02704</name>
</gene>
<feature type="chain" id="PRO_5017003584" evidence="2">
    <location>
        <begin position="25"/>
        <end position="211"/>
    </location>
</feature>
<reference evidence="3 4" key="1">
    <citation type="submission" date="2018-06" db="EMBL/GenBank/DDBJ databases">
        <authorList>
            <consortium name="Pathogen Informatics"/>
            <person name="Doyle S."/>
        </authorList>
    </citation>
    <scope>NUCLEOTIDE SEQUENCE [LARGE SCALE GENOMIC DNA]</scope>
    <source>
        <strain evidence="3 4">NCTC11532</strain>
    </source>
</reference>
<dbReference type="EMBL" id="UGPB01000001">
    <property type="protein sequence ID" value="STY31046.1"/>
    <property type="molecule type" value="Genomic_DNA"/>
</dbReference>
<sequence length="211" mass="22680">MNLSIVKGISILFFTMLLSFSVCAEPADGTSTSTGTTDGSSGANGSNDTNETNATSTGTTGDFQSRCTDAWMKKADEAKDKVDFKNFGEKFCGCAAKQPLGNDAAMTKAAKLCMSRTLLHDAMDSIEDDVGLNKAKDTDVADYCQDKWDLVLPKPTEDDKKLTNSYCECAKPKLVELLKKANDMTDKQYDDEIDKIADACADSAVSSNPSQ</sequence>
<keyword evidence="2" id="KW-0732">Signal</keyword>
<keyword evidence="4" id="KW-1185">Reference proteome</keyword>
<dbReference type="AlphaFoldDB" id="A0A378LU58"/>
<proteinExistence type="predicted"/>
<feature type="signal peptide" evidence="2">
    <location>
        <begin position="1"/>
        <end position="24"/>
    </location>
</feature>
<name>A0A378LU58_9GAMM</name>
<evidence type="ECO:0000256" key="2">
    <source>
        <dbReference type="SAM" id="SignalP"/>
    </source>
</evidence>
<evidence type="ECO:0000256" key="1">
    <source>
        <dbReference type="SAM" id="MobiDB-lite"/>
    </source>
</evidence>
<protein>
    <submittedName>
        <fullName evidence="3">Uncharacterized protein</fullName>
    </submittedName>
</protein>